<proteinExistence type="predicted"/>
<name>A0A9W7WHT1_TRIRA</name>
<reference evidence="1" key="1">
    <citation type="submission" date="2021-02" db="EMBL/GenBank/DDBJ databases">
        <title>Comparative genomics reveals that relaxation of natural selection precedes convergent phenotypic evolution of cavefish.</title>
        <authorList>
            <person name="Peng Z."/>
        </authorList>
    </citation>
    <scope>NUCLEOTIDE SEQUENCE</scope>
    <source>
        <tissue evidence="1">Muscle</tissue>
    </source>
</reference>
<comment type="caution">
    <text evidence="1">The sequence shown here is derived from an EMBL/GenBank/DDBJ whole genome shotgun (WGS) entry which is preliminary data.</text>
</comment>
<dbReference type="EMBL" id="JAFHDT010000015">
    <property type="protein sequence ID" value="KAI7799575.1"/>
    <property type="molecule type" value="Genomic_DNA"/>
</dbReference>
<keyword evidence="2" id="KW-1185">Reference proteome</keyword>
<dbReference type="AlphaFoldDB" id="A0A9W7WHT1"/>
<protein>
    <submittedName>
        <fullName evidence="1">Uncharacterized protein</fullName>
    </submittedName>
</protein>
<dbReference type="Proteomes" id="UP001059041">
    <property type="component" value="Linkage Group LG15"/>
</dbReference>
<evidence type="ECO:0000313" key="1">
    <source>
        <dbReference type="EMBL" id="KAI7799575.1"/>
    </source>
</evidence>
<sequence>MGESCSVPAHLPMVNKPMQKLFGTAMRFFVAFQSESWTDSIWFLWRPPDREIEDIPNILLQDIGCRVNLDEEWSQLDYRCATVCEAHKEVSVTILPTPGSAPKLLSHLHH</sequence>
<gene>
    <name evidence="1" type="ORF">IRJ41_006384</name>
</gene>
<evidence type="ECO:0000313" key="2">
    <source>
        <dbReference type="Proteomes" id="UP001059041"/>
    </source>
</evidence>
<accession>A0A9W7WHT1</accession>
<organism evidence="1 2">
    <name type="scientific">Triplophysa rosa</name>
    <name type="common">Cave loach</name>
    <dbReference type="NCBI Taxonomy" id="992332"/>
    <lineage>
        <taxon>Eukaryota</taxon>
        <taxon>Metazoa</taxon>
        <taxon>Chordata</taxon>
        <taxon>Craniata</taxon>
        <taxon>Vertebrata</taxon>
        <taxon>Euteleostomi</taxon>
        <taxon>Actinopterygii</taxon>
        <taxon>Neopterygii</taxon>
        <taxon>Teleostei</taxon>
        <taxon>Ostariophysi</taxon>
        <taxon>Cypriniformes</taxon>
        <taxon>Nemacheilidae</taxon>
        <taxon>Triplophysa</taxon>
    </lineage>
</organism>